<feature type="compositionally biased region" description="Acidic residues" evidence="2">
    <location>
        <begin position="346"/>
        <end position="360"/>
    </location>
</feature>
<dbReference type="EMBL" id="BSDZ01000004">
    <property type="protein sequence ID" value="GLI59620.1"/>
    <property type="molecule type" value="Genomic_DNA"/>
</dbReference>
<keyword evidence="3" id="KW-0472">Membrane</keyword>
<feature type="coiled-coil region" evidence="1">
    <location>
        <begin position="179"/>
        <end position="231"/>
    </location>
</feature>
<feature type="region of interest" description="Disordered" evidence="2">
    <location>
        <begin position="283"/>
        <end position="305"/>
    </location>
</feature>
<proteinExistence type="predicted"/>
<organism evidence="4 5">
    <name type="scientific">Volvox africanus</name>
    <dbReference type="NCBI Taxonomy" id="51714"/>
    <lineage>
        <taxon>Eukaryota</taxon>
        <taxon>Viridiplantae</taxon>
        <taxon>Chlorophyta</taxon>
        <taxon>core chlorophytes</taxon>
        <taxon>Chlorophyceae</taxon>
        <taxon>CS clade</taxon>
        <taxon>Chlamydomonadales</taxon>
        <taxon>Volvocaceae</taxon>
        <taxon>Volvox</taxon>
    </lineage>
</organism>
<accession>A0ABQ5RPZ0</accession>
<comment type="caution">
    <text evidence="4">The sequence shown here is derived from an EMBL/GenBank/DDBJ whole genome shotgun (WGS) entry which is preliminary data.</text>
</comment>
<keyword evidence="5" id="KW-1185">Reference proteome</keyword>
<evidence type="ECO:0000256" key="3">
    <source>
        <dbReference type="SAM" id="Phobius"/>
    </source>
</evidence>
<evidence type="ECO:0000313" key="5">
    <source>
        <dbReference type="Proteomes" id="UP001165090"/>
    </source>
</evidence>
<dbReference type="Proteomes" id="UP001165090">
    <property type="component" value="Unassembled WGS sequence"/>
</dbReference>
<protein>
    <submittedName>
        <fullName evidence="4">Uncharacterized protein</fullName>
    </submittedName>
</protein>
<feature type="region of interest" description="Disordered" evidence="2">
    <location>
        <begin position="327"/>
        <end position="375"/>
    </location>
</feature>
<keyword evidence="3" id="KW-0812">Transmembrane</keyword>
<sequence>MDEGPRYPGSLVVQHVKQQTLELVDKYRRRRKRATELPRAASLLLAWEGAIVAGAFLVAIAHVAASAYMMERFDERTRRTSLVRYYQQRTELAAEAVRHVQESIVYYSRHAAAVERQLESTNTAARECRQRVLERRRQLEKELAAGLGREAGPSDSVGGSGTLASVLAPWRVFYVRLRLDGWRRELESLDREAGQLEQSLQHDQRLAEQARSKLRSLAKELRREAAAYEALHARLSAWRSYSCRSLVFSGGAQLGLPGLSWPGGSQQHGDRRAPGIEGIHKEDVEGGAARGDGDKDEDALNWGSSRTNSSEQMLWSWTMQVYTPAWMGDEESFDPPPPRGEAPGDRDDEEQEDEEGDNTGENELGKWEEGGIGEFLSEVRPLLENALSRW</sequence>
<feature type="transmembrane region" description="Helical" evidence="3">
    <location>
        <begin position="44"/>
        <end position="69"/>
    </location>
</feature>
<reference evidence="4 5" key="1">
    <citation type="journal article" date="2023" name="IScience">
        <title>Expanded male sex-determining region conserved during the evolution of homothallism in the green alga Volvox.</title>
        <authorList>
            <person name="Yamamoto K."/>
            <person name="Matsuzaki R."/>
            <person name="Mahakham W."/>
            <person name="Heman W."/>
            <person name="Sekimoto H."/>
            <person name="Kawachi M."/>
            <person name="Minakuchi Y."/>
            <person name="Toyoda A."/>
            <person name="Nozaki H."/>
        </authorList>
    </citation>
    <scope>NUCLEOTIDE SEQUENCE [LARGE SCALE GENOMIC DNA]</scope>
    <source>
        <strain evidence="4 5">NIES-4468</strain>
    </source>
</reference>
<evidence type="ECO:0000256" key="2">
    <source>
        <dbReference type="SAM" id="MobiDB-lite"/>
    </source>
</evidence>
<gene>
    <name evidence="4" type="ORF">VaNZ11_001485</name>
</gene>
<evidence type="ECO:0000256" key="1">
    <source>
        <dbReference type="SAM" id="Coils"/>
    </source>
</evidence>
<evidence type="ECO:0000313" key="4">
    <source>
        <dbReference type="EMBL" id="GLI59620.1"/>
    </source>
</evidence>
<keyword evidence="1" id="KW-0175">Coiled coil</keyword>
<keyword evidence="3" id="KW-1133">Transmembrane helix</keyword>
<name>A0ABQ5RPZ0_9CHLO</name>